<dbReference type="GO" id="GO:0043565">
    <property type="term" value="F:sequence-specific DNA binding"/>
    <property type="evidence" value="ECO:0007669"/>
    <property type="project" value="InterPro"/>
</dbReference>
<dbReference type="SMART" id="SM00382">
    <property type="entry name" value="AAA"/>
    <property type="match status" value="1"/>
</dbReference>
<dbReference type="Gene3D" id="3.40.50.2300">
    <property type="match status" value="1"/>
</dbReference>
<dbReference type="InterPro" id="IPR027417">
    <property type="entry name" value="P-loop_NTPase"/>
</dbReference>
<organism evidence="9 10">
    <name type="scientific">Ereboglobus luteus</name>
    <dbReference type="NCBI Taxonomy" id="1796921"/>
    <lineage>
        <taxon>Bacteria</taxon>
        <taxon>Pseudomonadati</taxon>
        <taxon>Verrucomicrobiota</taxon>
        <taxon>Opitutia</taxon>
        <taxon>Opitutales</taxon>
        <taxon>Opitutaceae</taxon>
        <taxon>Ereboglobus</taxon>
    </lineage>
</organism>
<dbReference type="CDD" id="cd00009">
    <property type="entry name" value="AAA"/>
    <property type="match status" value="1"/>
</dbReference>
<dbReference type="SMART" id="SM00448">
    <property type="entry name" value="REC"/>
    <property type="match status" value="1"/>
</dbReference>
<evidence type="ECO:0000256" key="2">
    <source>
        <dbReference type="ARBA" id="ARBA00022840"/>
    </source>
</evidence>
<dbReference type="EMBL" id="CP023004">
    <property type="protein sequence ID" value="AWI10681.1"/>
    <property type="molecule type" value="Genomic_DNA"/>
</dbReference>
<protein>
    <submittedName>
        <fullName evidence="9">Sigma-54-dependent Fis family transcriptional regulator</fullName>
    </submittedName>
</protein>
<dbReference type="GO" id="GO:0005524">
    <property type="term" value="F:ATP binding"/>
    <property type="evidence" value="ECO:0007669"/>
    <property type="project" value="UniProtKB-KW"/>
</dbReference>
<evidence type="ECO:0000259" key="7">
    <source>
        <dbReference type="PROSITE" id="PS50045"/>
    </source>
</evidence>
<feature type="domain" description="Response regulatory" evidence="8">
    <location>
        <begin position="2"/>
        <end position="116"/>
    </location>
</feature>
<keyword evidence="1" id="KW-0547">Nucleotide-binding</keyword>
<dbReference type="AlphaFoldDB" id="A0A2U8E751"/>
<dbReference type="InterPro" id="IPR002078">
    <property type="entry name" value="Sigma_54_int"/>
</dbReference>
<dbReference type="Pfam" id="PF00158">
    <property type="entry name" value="Sigma54_activat"/>
    <property type="match status" value="1"/>
</dbReference>
<dbReference type="GO" id="GO:0000160">
    <property type="term" value="P:phosphorelay signal transduction system"/>
    <property type="evidence" value="ECO:0007669"/>
    <property type="project" value="InterPro"/>
</dbReference>
<dbReference type="PANTHER" id="PTHR32071">
    <property type="entry name" value="TRANSCRIPTIONAL REGULATORY PROTEIN"/>
    <property type="match status" value="1"/>
</dbReference>
<keyword evidence="3" id="KW-0805">Transcription regulation</keyword>
<dbReference type="InterPro" id="IPR025944">
    <property type="entry name" value="Sigma_54_int_dom_CS"/>
</dbReference>
<dbReference type="PROSITE" id="PS00676">
    <property type="entry name" value="SIGMA54_INTERACT_2"/>
    <property type="match status" value="1"/>
</dbReference>
<evidence type="ECO:0000256" key="4">
    <source>
        <dbReference type="ARBA" id="ARBA00023125"/>
    </source>
</evidence>
<keyword evidence="2" id="KW-0067">ATP-binding</keyword>
<evidence type="ECO:0000313" key="9">
    <source>
        <dbReference type="EMBL" id="AWI10681.1"/>
    </source>
</evidence>
<feature type="modified residue" description="4-aspartylphosphate" evidence="6">
    <location>
        <position position="51"/>
    </location>
</feature>
<dbReference type="Gene3D" id="1.10.10.60">
    <property type="entry name" value="Homeodomain-like"/>
    <property type="match status" value="1"/>
</dbReference>
<dbReference type="SUPFAM" id="SSF52540">
    <property type="entry name" value="P-loop containing nucleoside triphosphate hydrolases"/>
    <property type="match status" value="1"/>
</dbReference>
<keyword evidence="6" id="KW-0597">Phosphoprotein</keyword>
<dbReference type="RefSeq" id="WP_108826580.1">
    <property type="nucleotide sequence ID" value="NZ_CP023004.1"/>
</dbReference>
<dbReference type="KEGG" id="elut:CKA38_12370"/>
<evidence type="ECO:0000313" key="10">
    <source>
        <dbReference type="Proteomes" id="UP000244896"/>
    </source>
</evidence>
<keyword evidence="5" id="KW-0804">Transcription</keyword>
<evidence type="ECO:0000256" key="6">
    <source>
        <dbReference type="PROSITE-ProRule" id="PRU00169"/>
    </source>
</evidence>
<evidence type="ECO:0000256" key="1">
    <source>
        <dbReference type="ARBA" id="ARBA00022741"/>
    </source>
</evidence>
<dbReference type="PROSITE" id="PS50045">
    <property type="entry name" value="SIGMA54_INTERACT_4"/>
    <property type="match status" value="1"/>
</dbReference>
<evidence type="ECO:0000259" key="8">
    <source>
        <dbReference type="PROSITE" id="PS50110"/>
    </source>
</evidence>
<keyword evidence="10" id="KW-1185">Reference proteome</keyword>
<dbReference type="SUPFAM" id="SSF52172">
    <property type="entry name" value="CheY-like"/>
    <property type="match status" value="1"/>
</dbReference>
<dbReference type="PROSITE" id="PS00688">
    <property type="entry name" value="SIGMA54_INTERACT_3"/>
    <property type="match status" value="1"/>
</dbReference>
<dbReference type="InterPro" id="IPR011006">
    <property type="entry name" value="CheY-like_superfamily"/>
</dbReference>
<dbReference type="PROSITE" id="PS50110">
    <property type="entry name" value="RESPONSE_REGULATORY"/>
    <property type="match status" value="1"/>
</dbReference>
<evidence type="ECO:0000256" key="5">
    <source>
        <dbReference type="ARBA" id="ARBA00023163"/>
    </source>
</evidence>
<reference evidence="9 10" key="1">
    <citation type="journal article" date="2018" name="Syst. Appl. Microbiol.">
        <title>Ereboglobus luteus gen. nov. sp. nov. from cockroach guts, and new insights into the oxygen relationship of the genera Opitutus and Didymococcus (Verrucomicrobia: Opitutaceae).</title>
        <authorList>
            <person name="Tegtmeier D."/>
            <person name="Belitz A."/>
            <person name="Radek R."/>
            <person name="Heimerl T."/>
            <person name="Brune A."/>
        </authorList>
    </citation>
    <scope>NUCLEOTIDE SEQUENCE [LARGE SCALE GENOMIC DNA]</scope>
    <source>
        <strain evidence="9 10">Ho45</strain>
    </source>
</reference>
<dbReference type="FunFam" id="3.40.50.300:FF:000006">
    <property type="entry name" value="DNA-binding transcriptional regulator NtrC"/>
    <property type="match status" value="1"/>
</dbReference>
<sequence length="449" mass="49001">MRILIVDDDAGIRKTTGMAVELMGHQVELAPGGARALKIIGEEPCDVCFLDVNLVGENGLDLLEKIQKAQPGIVPVMFTAYANISTAVEAMRRGAFDFIPKPFTPDQIRQVLGKIERERKLEQRVRQLESQLTAGAPEIDFESTEPAMQRALQIVFKAAETQATILLLGPSGTGKSVLAREAHRRGAQRDGAFVTVNCPSLSRELLESELFGHVRGAFTGAVGDTTGKVAAAEGGTLFLDEIGELPLEIQPKLLRLLQEREYERVGEPKVRRANVRVIAATNRDLEAEVKAGRFREDLFYRLNVINVALPPLRGRPGDLTRLADAALQFFGAGMGKRVKGFSPEVVEAFARYEWPGNLRELRNVIERAVILSSGEEIAMADLPEQFSSCGGSAVQVGSPVTIEQLENEHIRRIVASAKSLELAARTLGIDPATLYRKRQKMAGGQGSAE</sequence>
<dbReference type="InterPro" id="IPR002197">
    <property type="entry name" value="HTH_Fis"/>
</dbReference>
<dbReference type="GO" id="GO:0006355">
    <property type="term" value="P:regulation of DNA-templated transcription"/>
    <property type="evidence" value="ECO:0007669"/>
    <property type="project" value="InterPro"/>
</dbReference>
<dbReference type="InterPro" id="IPR025943">
    <property type="entry name" value="Sigma_54_int_dom_ATP-bd_2"/>
</dbReference>
<dbReference type="InterPro" id="IPR001789">
    <property type="entry name" value="Sig_transdc_resp-reg_receiver"/>
</dbReference>
<dbReference type="Gene3D" id="1.10.8.60">
    <property type="match status" value="1"/>
</dbReference>
<dbReference type="OrthoDB" id="9802354at2"/>
<keyword evidence="4" id="KW-0238">DNA-binding</keyword>
<name>A0A2U8E751_9BACT</name>
<dbReference type="Gene3D" id="3.40.50.300">
    <property type="entry name" value="P-loop containing nucleotide triphosphate hydrolases"/>
    <property type="match status" value="1"/>
</dbReference>
<dbReference type="InterPro" id="IPR058031">
    <property type="entry name" value="AAA_lid_NorR"/>
</dbReference>
<dbReference type="Pfam" id="PF00072">
    <property type="entry name" value="Response_reg"/>
    <property type="match status" value="1"/>
</dbReference>
<dbReference type="Pfam" id="PF25601">
    <property type="entry name" value="AAA_lid_14"/>
    <property type="match status" value="1"/>
</dbReference>
<feature type="domain" description="Sigma-54 factor interaction" evidence="7">
    <location>
        <begin position="141"/>
        <end position="370"/>
    </location>
</feature>
<gene>
    <name evidence="9" type="ORF">CKA38_12370</name>
</gene>
<dbReference type="Proteomes" id="UP000244896">
    <property type="component" value="Chromosome"/>
</dbReference>
<dbReference type="InterPro" id="IPR003593">
    <property type="entry name" value="AAA+_ATPase"/>
</dbReference>
<evidence type="ECO:0000256" key="3">
    <source>
        <dbReference type="ARBA" id="ARBA00023015"/>
    </source>
</evidence>
<proteinExistence type="predicted"/>
<accession>A0A2U8E751</accession>
<dbReference type="Pfam" id="PF02954">
    <property type="entry name" value="HTH_8"/>
    <property type="match status" value="1"/>
</dbReference>